<evidence type="ECO:0000313" key="3">
    <source>
        <dbReference type="EMBL" id="MXO60517.1"/>
    </source>
</evidence>
<sequence length="250" mass="25058">MGFKKVLKAIGPVIAIAVAGGLAACDDGNFTFNGEKGVPLADLDLSGDAPTDIVLLGPDTLDIRTGETLSIEVEGDEAIKDRLSFVRSDNSLAVTRTKGDSEGTATVIITMPSPRRLTIGGSGVIKAAELTGDAEGNVMGSGTLEIAGISADKLSVTVAGSGSMKAAGKTKSLELDVLGSGSADLAGLKADEAEVTIAGSGSTTFSSDGEVNAEILGSGSVTVRGDARCKVHSVGSGSLVCERNVETVDD</sequence>
<reference evidence="3 4" key="1">
    <citation type="submission" date="2019-12" db="EMBL/GenBank/DDBJ databases">
        <title>Genomic-based taxomic classification of the family Erythrobacteraceae.</title>
        <authorList>
            <person name="Xu L."/>
        </authorList>
    </citation>
    <scope>NUCLEOTIDE SEQUENCE [LARGE SCALE GENOMIC DNA]</scope>
    <source>
        <strain evidence="3 4">MCCC 1K01500</strain>
    </source>
</reference>
<dbReference type="InterPro" id="IPR021255">
    <property type="entry name" value="DUF2807"/>
</dbReference>
<dbReference type="AlphaFoldDB" id="A0A6I4SZP3"/>
<feature type="domain" description="Putative auto-transporter adhesin head GIN" evidence="2">
    <location>
        <begin position="51"/>
        <end position="227"/>
    </location>
</feature>
<dbReference type="Proteomes" id="UP000433652">
    <property type="component" value="Unassembled WGS sequence"/>
</dbReference>
<dbReference type="OrthoDB" id="7425768at2"/>
<evidence type="ECO:0000259" key="2">
    <source>
        <dbReference type="Pfam" id="PF10988"/>
    </source>
</evidence>
<gene>
    <name evidence="3" type="ORF">GRI89_13305</name>
</gene>
<proteinExistence type="predicted"/>
<evidence type="ECO:0000313" key="4">
    <source>
        <dbReference type="Proteomes" id="UP000433652"/>
    </source>
</evidence>
<feature type="signal peptide" evidence="1">
    <location>
        <begin position="1"/>
        <end position="24"/>
    </location>
</feature>
<evidence type="ECO:0000256" key="1">
    <source>
        <dbReference type="SAM" id="SignalP"/>
    </source>
</evidence>
<keyword evidence="4" id="KW-1185">Reference proteome</keyword>
<dbReference type="Pfam" id="PF10988">
    <property type="entry name" value="DUF2807"/>
    <property type="match status" value="1"/>
</dbReference>
<accession>A0A6I4SZP3</accession>
<comment type="caution">
    <text evidence="3">The sequence shown here is derived from an EMBL/GenBank/DDBJ whole genome shotgun (WGS) entry which is preliminary data.</text>
</comment>
<name>A0A6I4SZP3_9SPHN</name>
<keyword evidence="1" id="KW-0732">Signal</keyword>
<dbReference type="EMBL" id="WTYM01000052">
    <property type="protein sequence ID" value="MXO60517.1"/>
    <property type="molecule type" value="Genomic_DNA"/>
</dbReference>
<protein>
    <submittedName>
        <fullName evidence="3">DUF2807 domain-containing protein</fullName>
    </submittedName>
</protein>
<dbReference type="PROSITE" id="PS51257">
    <property type="entry name" value="PROKAR_LIPOPROTEIN"/>
    <property type="match status" value="1"/>
</dbReference>
<dbReference type="Gene3D" id="2.160.20.120">
    <property type="match status" value="1"/>
</dbReference>
<dbReference type="RefSeq" id="WP_159796494.1">
    <property type="nucleotide sequence ID" value="NZ_WTYM01000052.1"/>
</dbReference>
<feature type="chain" id="PRO_5026214260" evidence="1">
    <location>
        <begin position="25"/>
        <end position="250"/>
    </location>
</feature>
<organism evidence="3 4">
    <name type="scientific">Croceibacterium salegens</name>
    <dbReference type="NCBI Taxonomy" id="1737568"/>
    <lineage>
        <taxon>Bacteria</taxon>
        <taxon>Pseudomonadati</taxon>
        <taxon>Pseudomonadota</taxon>
        <taxon>Alphaproteobacteria</taxon>
        <taxon>Sphingomonadales</taxon>
        <taxon>Erythrobacteraceae</taxon>
        <taxon>Croceibacterium</taxon>
    </lineage>
</organism>